<protein>
    <submittedName>
        <fullName evidence="2">Uncharacterized protein</fullName>
    </submittedName>
</protein>
<evidence type="ECO:0000256" key="1">
    <source>
        <dbReference type="SAM" id="Phobius"/>
    </source>
</evidence>
<reference evidence="3" key="1">
    <citation type="journal article" date="2023" name="Int. J. Syst. Evol. Microbiol.">
        <title>Mesoterricola silvestris gen. nov., sp. nov., Mesoterricola sediminis sp. nov., Geothrix oryzae sp. nov., Geothrix edaphica sp. nov., Geothrix rubra sp. nov., and Geothrix limicola sp. nov., six novel members of Acidobacteriota isolated from soils.</title>
        <authorList>
            <person name="Itoh H."/>
            <person name="Sugisawa Y."/>
            <person name="Mise K."/>
            <person name="Xu Z."/>
            <person name="Kuniyasu M."/>
            <person name="Ushijima N."/>
            <person name="Kawano K."/>
            <person name="Kobayashi E."/>
            <person name="Shiratori Y."/>
            <person name="Masuda Y."/>
            <person name="Senoo K."/>
        </authorList>
    </citation>
    <scope>NUCLEOTIDE SEQUENCE [LARGE SCALE GENOMIC DNA]</scope>
    <source>
        <strain evidence="3">Red222</strain>
    </source>
</reference>
<sequence length="55" mass="6169">MSWFPLFAPIAIAVVTFFGVDNPSRAIALLPYFAIVSVIWFVVEGRKGLRAARMR</sequence>
<accession>A0ABN6V2F3</accession>
<keyword evidence="1" id="KW-0472">Membrane</keyword>
<feature type="transmembrane region" description="Helical" evidence="1">
    <location>
        <begin position="29"/>
        <end position="45"/>
    </location>
</feature>
<proteinExistence type="predicted"/>
<dbReference type="Proteomes" id="UP001242010">
    <property type="component" value="Chromosome"/>
</dbReference>
<dbReference type="EMBL" id="AP027079">
    <property type="protein sequence ID" value="BDU70320.1"/>
    <property type="molecule type" value="Genomic_DNA"/>
</dbReference>
<keyword evidence="1" id="KW-1133">Transmembrane helix</keyword>
<evidence type="ECO:0000313" key="2">
    <source>
        <dbReference type="EMBL" id="BDU70320.1"/>
    </source>
</evidence>
<dbReference type="RefSeq" id="WP_286354038.1">
    <property type="nucleotide sequence ID" value="NZ_AP027079.1"/>
</dbReference>
<keyword evidence="1" id="KW-0812">Transmembrane</keyword>
<gene>
    <name evidence="2" type="ORF">GETHOR_24210</name>
</gene>
<keyword evidence="3" id="KW-1185">Reference proteome</keyword>
<evidence type="ECO:0000313" key="3">
    <source>
        <dbReference type="Proteomes" id="UP001242010"/>
    </source>
</evidence>
<name>A0ABN6V2F3_9BACT</name>
<organism evidence="2 3">
    <name type="scientific">Geothrix oryzae</name>
    <dbReference type="NCBI Taxonomy" id="2927975"/>
    <lineage>
        <taxon>Bacteria</taxon>
        <taxon>Pseudomonadati</taxon>
        <taxon>Acidobacteriota</taxon>
        <taxon>Holophagae</taxon>
        <taxon>Holophagales</taxon>
        <taxon>Holophagaceae</taxon>
        <taxon>Geothrix</taxon>
    </lineage>
</organism>